<reference evidence="2 3" key="1">
    <citation type="submission" date="2022-01" db="EMBL/GenBank/DDBJ databases">
        <title>Mariniradius saccharolyticus sp. nov., isolated from sediment of a river.</title>
        <authorList>
            <person name="Liu H."/>
        </authorList>
    </citation>
    <scope>NUCLEOTIDE SEQUENCE [LARGE SCALE GENOMIC DNA]</scope>
    <source>
        <strain evidence="2 3">RY-2</strain>
    </source>
</reference>
<evidence type="ECO:0000256" key="1">
    <source>
        <dbReference type="SAM" id="Phobius"/>
    </source>
</evidence>
<feature type="transmembrane region" description="Helical" evidence="1">
    <location>
        <begin position="105"/>
        <end position="125"/>
    </location>
</feature>
<dbReference type="Proteomes" id="UP001201449">
    <property type="component" value="Unassembled WGS sequence"/>
</dbReference>
<gene>
    <name evidence="2" type="ORF">L0U89_10890</name>
</gene>
<keyword evidence="1" id="KW-1133">Transmembrane helix</keyword>
<feature type="transmembrane region" description="Helical" evidence="1">
    <location>
        <begin position="137"/>
        <end position="156"/>
    </location>
</feature>
<keyword evidence="1" id="KW-0472">Membrane</keyword>
<protein>
    <submittedName>
        <fullName evidence="2">Uncharacterized protein</fullName>
    </submittedName>
</protein>
<dbReference type="EMBL" id="JAKEVZ010000007">
    <property type="protein sequence ID" value="MCF1751577.1"/>
    <property type="molecule type" value="Genomic_DNA"/>
</dbReference>
<dbReference type="RefSeq" id="WP_234861547.1">
    <property type="nucleotide sequence ID" value="NZ_JAKEVZ010000007.1"/>
</dbReference>
<keyword evidence="1" id="KW-0812">Transmembrane</keyword>
<name>A0ABS9BU50_9BACT</name>
<evidence type="ECO:0000313" key="3">
    <source>
        <dbReference type="Proteomes" id="UP001201449"/>
    </source>
</evidence>
<accession>A0ABS9BU50</accession>
<proteinExistence type="predicted"/>
<keyword evidence="3" id="KW-1185">Reference proteome</keyword>
<evidence type="ECO:0000313" key="2">
    <source>
        <dbReference type="EMBL" id="MCF1751577.1"/>
    </source>
</evidence>
<sequence length="175" mass="19444">MALAVRPLLLLLVSLCLLCLRTFAQEESKRFLLLQHGAKEKSRLTFEIGEEISYKSTKFDFFITDVIVDIQPDLVVLKENVLRPADITAIDIRNKDPRNATVRNMAYLGMGAGAILLLTTTINSLYQQGDLSQASDLLPLSGGLIVGGFVISKMQYKTFKHKGKNKIQAVILYGN</sequence>
<comment type="caution">
    <text evidence="2">The sequence shown here is derived from an EMBL/GenBank/DDBJ whole genome shotgun (WGS) entry which is preliminary data.</text>
</comment>
<organism evidence="2 3">
    <name type="scientific">Mariniradius sediminis</name>
    <dbReference type="NCBI Taxonomy" id="2909237"/>
    <lineage>
        <taxon>Bacteria</taxon>
        <taxon>Pseudomonadati</taxon>
        <taxon>Bacteroidota</taxon>
        <taxon>Cytophagia</taxon>
        <taxon>Cytophagales</taxon>
        <taxon>Cyclobacteriaceae</taxon>
        <taxon>Mariniradius</taxon>
    </lineage>
</organism>